<dbReference type="InterPro" id="IPR039447">
    <property type="entry name" value="UreH-like_TM_dom"/>
</dbReference>
<evidence type="ECO:0000313" key="4">
    <source>
        <dbReference type="Proteomes" id="UP000070299"/>
    </source>
</evidence>
<reference evidence="4" key="1">
    <citation type="submission" date="2016-02" db="EMBL/GenBank/DDBJ databases">
        <authorList>
            <person name="Schultz-Johansen M."/>
            <person name="Glaring M.A."/>
            <person name="Bech P.K."/>
            <person name="Stougaard P."/>
        </authorList>
    </citation>
    <scope>NUCLEOTIDE SEQUENCE [LARGE SCALE GENOMIC DNA]</scope>
    <source>
        <strain evidence="4">S66</strain>
    </source>
</reference>
<evidence type="ECO:0000256" key="1">
    <source>
        <dbReference type="SAM" id="Phobius"/>
    </source>
</evidence>
<feature type="domain" description="Urease accessory protein UreH-like transmembrane" evidence="2">
    <location>
        <begin position="8"/>
        <end position="210"/>
    </location>
</feature>
<accession>A0A136A1N5</accession>
<dbReference type="PANTHER" id="PTHR42208:SF1">
    <property type="entry name" value="HEAVY METAL TRANSPORTER"/>
    <property type="match status" value="1"/>
</dbReference>
<dbReference type="EMBL" id="LSNE01000005">
    <property type="protein sequence ID" value="KXI29113.1"/>
    <property type="molecule type" value="Genomic_DNA"/>
</dbReference>
<comment type="caution">
    <text evidence="3">The sequence shown here is derived from an EMBL/GenBank/DDBJ whole genome shotgun (WGS) entry which is preliminary data.</text>
</comment>
<keyword evidence="4" id="KW-1185">Reference proteome</keyword>
<keyword evidence="1" id="KW-1133">Transmembrane helix</keyword>
<feature type="transmembrane region" description="Helical" evidence="1">
    <location>
        <begin position="44"/>
        <end position="66"/>
    </location>
</feature>
<name>A0A136A1N5_9ALTE</name>
<feature type="transmembrane region" description="Helical" evidence="1">
    <location>
        <begin position="139"/>
        <end position="157"/>
    </location>
</feature>
<feature type="transmembrane region" description="Helical" evidence="1">
    <location>
        <begin position="201"/>
        <end position="222"/>
    </location>
</feature>
<evidence type="ECO:0000259" key="2">
    <source>
        <dbReference type="Pfam" id="PF13386"/>
    </source>
</evidence>
<dbReference type="Proteomes" id="UP000070299">
    <property type="component" value="Unassembled WGS sequence"/>
</dbReference>
<dbReference type="OrthoDB" id="9798690at2"/>
<keyword evidence="1" id="KW-0812">Transmembrane</keyword>
<gene>
    <name evidence="3" type="ORF">AX660_13210</name>
</gene>
<dbReference type="Pfam" id="PF13386">
    <property type="entry name" value="DsbD_2"/>
    <property type="match status" value="1"/>
</dbReference>
<feature type="transmembrane region" description="Helical" evidence="1">
    <location>
        <begin position="169"/>
        <end position="189"/>
    </location>
</feature>
<organism evidence="3 4">
    <name type="scientific">Paraglaciecola hydrolytica</name>
    <dbReference type="NCBI Taxonomy" id="1799789"/>
    <lineage>
        <taxon>Bacteria</taxon>
        <taxon>Pseudomonadati</taxon>
        <taxon>Pseudomonadota</taxon>
        <taxon>Gammaproteobacteria</taxon>
        <taxon>Alteromonadales</taxon>
        <taxon>Alteromonadaceae</taxon>
        <taxon>Paraglaciecola</taxon>
    </lineage>
</organism>
<dbReference type="STRING" id="1799789.AX660_13210"/>
<keyword evidence="1" id="KW-0472">Membrane</keyword>
<sequence length="223" mass="24061">MTDLSFYAAFLIGLAGSVHCIGMCGGIVSALTFAIPANKNVFPYALAYNIGRISSYCLAGALSGFLGQIATQQSQSALVVLQILSALFLLMLACYIGGWWQGLAQVERLGKYLWKHLSPISKRFIPFKTPMHALPYGMIWGWLPCGLVYSALTWSLASGNALTGAKIMLGFGLGTLPIMLLMALGIKQVSVLVRHPLFKQVVALSLACYALFMFASAFGFTLF</sequence>
<dbReference type="RefSeq" id="WP_068376163.1">
    <property type="nucleotide sequence ID" value="NZ_LSNE01000005.1"/>
</dbReference>
<protein>
    <submittedName>
        <fullName evidence="3">Cytochrome biogenesis protein</fullName>
    </submittedName>
</protein>
<evidence type="ECO:0000313" key="3">
    <source>
        <dbReference type="EMBL" id="KXI29113.1"/>
    </source>
</evidence>
<feature type="transmembrane region" description="Helical" evidence="1">
    <location>
        <begin position="78"/>
        <end position="100"/>
    </location>
</feature>
<dbReference type="AlphaFoldDB" id="A0A136A1N5"/>
<dbReference type="PANTHER" id="PTHR42208">
    <property type="entry name" value="HEAVY METAL TRANSPORTER-RELATED"/>
    <property type="match status" value="1"/>
</dbReference>
<proteinExistence type="predicted"/>